<name>A0ABV6J5N5_9BACL</name>
<keyword evidence="9" id="KW-1185">Reference proteome</keyword>
<proteinExistence type="inferred from homology"/>
<evidence type="ECO:0000259" key="7">
    <source>
        <dbReference type="Pfam" id="PF00171"/>
    </source>
</evidence>
<dbReference type="RefSeq" id="WP_204818152.1">
    <property type="nucleotide sequence ID" value="NZ_JANHOF010000004.1"/>
</dbReference>
<sequence length="466" mass="52073">MSLPLVREWTEPEIEEIVKMQKQYYTSMETRSVSFRRAQLQRLKEAVKRSEEEILAALYKDLNKSDVEAFTSEVGLVYQEINLTLKRLKKWTKPKRVKTALTHIGSKGWLQPEPYGTVLIIAPWNYPFQLVMAPLIGAIAAGNTAVIKPSELTPHVSKIIAKLIGDFFAPSYLAVIEGGLEVSQSLLKQPVDYIFFTGSTGVGKVVMEAAAKQLIPVTLELGGKSPCIVHKDANVKLAAKRIVFGKFMNVGQTCIAPDYLYVHRSVKPELVQAIREAVELFYGTDPVQLDRYGKIVNGKHFNRLLAYLKDGSILYGGTYNESLHKIAPTLLDKVSWADSVMQDEIFGPILPILEYEDLQEVIHTINSHPKPLALYAFTDSPEIQERITSSISFGGGCINDTLMHIATPHLPFGGVGGSGMGSYHGEYSFQTFSHYKSILKQTNLFDLSFRYPSSKNKLGLIKRIMK</sequence>
<dbReference type="Gene3D" id="3.40.605.10">
    <property type="entry name" value="Aldehyde Dehydrogenase, Chain A, domain 1"/>
    <property type="match status" value="1"/>
</dbReference>
<comment type="similarity">
    <text evidence="1 3 5">Belongs to the aldehyde dehydrogenase family.</text>
</comment>
<protein>
    <recommendedName>
        <fullName evidence="3">Aldehyde dehydrogenase</fullName>
    </recommendedName>
</protein>
<comment type="caution">
    <text evidence="8">The sequence shown here is derived from an EMBL/GenBank/DDBJ whole genome shotgun (WGS) entry which is preliminary data.</text>
</comment>
<feature type="domain" description="Aldehyde dehydrogenase" evidence="7">
    <location>
        <begin position="7"/>
        <end position="438"/>
    </location>
</feature>
<keyword evidence="2 3" id="KW-0560">Oxidoreductase</keyword>
<evidence type="ECO:0000256" key="6">
    <source>
        <dbReference type="SAM" id="Coils"/>
    </source>
</evidence>
<dbReference type="InterPro" id="IPR016163">
    <property type="entry name" value="Ald_DH_C"/>
</dbReference>
<evidence type="ECO:0000256" key="1">
    <source>
        <dbReference type="ARBA" id="ARBA00009986"/>
    </source>
</evidence>
<dbReference type="PROSITE" id="PS00687">
    <property type="entry name" value="ALDEHYDE_DEHYDR_GLU"/>
    <property type="match status" value="1"/>
</dbReference>
<gene>
    <name evidence="8" type="ORF">ACFFJ8_07380</name>
</gene>
<evidence type="ECO:0000256" key="5">
    <source>
        <dbReference type="RuleBase" id="RU003345"/>
    </source>
</evidence>
<organism evidence="8 9">
    <name type="scientific">Paenibacillus mendelii</name>
    <dbReference type="NCBI Taxonomy" id="206163"/>
    <lineage>
        <taxon>Bacteria</taxon>
        <taxon>Bacillati</taxon>
        <taxon>Bacillota</taxon>
        <taxon>Bacilli</taxon>
        <taxon>Bacillales</taxon>
        <taxon>Paenibacillaceae</taxon>
        <taxon>Paenibacillus</taxon>
    </lineage>
</organism>
<dbReference type="SUPFAM" id="SSF53720">
    <property type="entry name" value="ALDH-like"/>
    <property type="match status" value="1"/>
</dbReference>
<evidence type="ECO:0000256" key="4">
    <source>
        <dbReference type="PROSITE-ProRule" id="PRU10007"/>
    </source>
</evidence>
<evidence type="ECO:0000256" key="3">
    <source>
        <dbReference type="PIRNR" id="PIRNR036492"/>
    </source>
</evidence>
<reference evidence="8 9" key="1">
    <citation type="submission" date="2024-09" db="EMBL/GenBank/DDBJ databases">
        <authorList>
            <person name="Sun Q."/>
            <person name="Mori K."/>
        </authorList>
    </citation>
    <scope>NUCLEOTIDE SEQUENCE [LARGE SCALE GENOMIC DNA]</scope>
    <source>
        <strain evidence="8 9">CCM 4839</strain>
    </source>
</reference>
<dbReference type="InterPro" id="IPR012394">
    <property type="entry name" value="Aldehyde_DH_NAD(P)"/>
</dbReference>
<feature type="active site" evidence="4">
    <location>
        <position position="220"/>
    </location>
</feature>
<evidence type="ECO:0000313" key="8">
    <source>
        <dbReference type="EMBL" id="MFC0391197.1"/>
    </source>
</evidence>
<dbReference type="Pfam" id="PF00171">
    <property type="entry name" value="Aldedh"/>
    <property type="match status" value="1"/>
</dbReference>
<evidence type="ECO:0000313" key="9">
    <source>
        <dbReference type="Proteomes" id="UP001589818"/>
    </source>
</evidence>
<dbReference type="InterPro" id="IPR016161">
    <property type="entry name" value="Ald_DH/histidinol_DH"/>
</dbReference>
<accession>A0ABV6J5N5</accession>
<evidence type="ECO:0000256" key="2">
    <source>
        <dbReference type="ARBA" id="ARBA00023002"/>
    </source>
</evidence>
<dbReference type="InterPro" id="IPR029510">
    <property type="entry name" value="Ald_DH_CS_GLU"/>
</dbReference>
<feature type="coiled-coil region" evidence="6">
    <location>
        <begin position="33"/>
        <end position="60"/>
    </location>
</feature>
<dbReference type="PANTHER" id="PTHR43570">
    <property type="entry name" value="ALDEHYDE DEHYDROGENASE"/>
    <property type="match status" value="1"/>
</dbReference>
<dbReference type="EMBL" id="JBHLVF010000010">
    <property type="protein sequence ID" value="MFC0391197.1"/>
    <property type="molecule type" value="Genomic_DNA"/>
</dbReference>
<dbReference type="Gene3D" id="3.40.309.10">
    <property type="entry name" value="Aldehyde Dehydrogenase, Chain A, domain 2"/>
    <property type="match status" value="1"/>
</dbReference>
<dbReference type="InterPro" id="IPR016162">
    <property type="entry name" value="Ald_DH_N"/>
</dbReference>
<dbReference type="InterPro" id="IPR015590">
    <property type="entry name" value="Aldehyde_DH_dom"/>
</dbReference>
<dbReference type="PANTHER" id="PTHR43570:SF16">
    <property type="entry name" value="ALDEHYDE DEHYDROGENASE TYPE III, ISOFORM Q"/>
    <property type="match status" value="1"/>
</dbReference>
<dbReference type="Proteomes" id="UP001589818">
    <property type="component" value="Unassembled WGS sequence"/>
</dbReference>
<keyword evidence="6" id="KW-0175">Coiled coil</keyword>
<dbReference type="CDD" id="cd07136">
    <property type="entry name" value="ALDH_YwdH-P39616"/>
    <property type="match status" value="1"/>
</dbReference>
<dbReference type="PIRSF" id="PIRSF036492">
    <property type="entry name" value="ALDH"/>
    <property type="match status" value="1"/>
</dbReference>